<dbReference type="Proteomes" id="UP000594603">
    <property type="component" value="Plasmid p1"/>
</dbReference>
<keyword evidence="1" id="KW-0614">Plasmid</keyword>
<organism evidence="1 2">
    <name type="scientific">Candidatus Sarcina troglodytae</name>
    <dbReference type="NCBI Taxonomy" id="2726954"/>
    <lineage>
        <taxon>Bacteria</taxon>
        <taxon>Bacillati</taxon>
        <taxon>Bacillota</taxon>
        <taxon>Clostridia</taxon>
        <taxon>Eubacteriales</taxon>
        <taxon>Clostridiaceae</taxon>
        <taxon>Sarcina</taxon>
    </lineage>
</organism>
<protein>
    <submittedName>
        <fullName evidence="1">ATPase</fullName>
    </submittedName>
</protein>
<evidence type="ECO:0000313" key="2">
    <source>
        <dbReference type="Proteomes" id="UP000594603"/>
    </source>
</evidence>
<keyword evidence="2" id="KW-1185">Reference proteome</keyword>
<gene>
    <name evidence="1" type="ORF">HH195_11485</name>
</gene>
<dbReference type="EMBL" id="CP051755">
    <property type="protein sequence ID" value="QPJ86586.1"/>
    <property type="molecule type" value="Genomic_DNA"/>
</dbReference>
<geneLocation type="plasmid" evidence="1 2">
    <name>p1</name>
</geneLocation>
<reference evidence="1" key="1">
    <citation type="submission" date="2020-04" db="EMBL/GenBank/DDBJ databases">
        <title>A novel bacterium ('Candidatus Sarcina troglodytae' sp. nov.) linked to a protracted, uniformly lethal epizootic among sanctuary western chimpanzees (Pan troglodytes verus) in Sierra Leone.</title>
        <authorList>
            <person name="Owens L.A."/>
            <person name="Colitti B."/>
            <person name="Hirji I."/>
            <person name="Pizaro A."/>
            <person name="Jaffe J.E."/>
            <person name="Moittie S."/>
            <person name="Bishop-Lilly K.A."/>
            <person name="Estrella L.A."/>
            <person name="Voegtly L.J."/>
            <person name="Kuhn J.H."/>
            <person name="Suen G."/>
            <person name="Deblois C.L."/>
            <person name="Dunn C."/>
            <person name="Juan-Salles C."/>
            <person name="Goldberg T.L."/>
        </authorList>
    </citation>
    <scope>NUCLEOTIDE SEQUENCE</scope>
    <source>
        <strain evidence="1">JB2</strain>
    </source>
</reference>
<accession>A0ACD1BGK2</accession>
<evidence type="ECO:0000313" key="1">
    <source>
        <dbReference type="EMBL" id="QPJ86586.1"/>
    </source>
</evidence>
<sequence>MFINGVKGEKVFTIFGGVNGVGKSTLRNKSGVQTYIIDPDDISRNTFGDYRKATLLENKLMENFINSDMSFGRETTLTGKTIFKKITYLKGLGYKINLVFIHVNDVNICIKRVAKRVREGGHDIPTIDVERRYDTILSNLKANLDIFDTITFYDNTKGDYKLVGLKNGDIMQELVKGSYLTTKGIIT</sequence>
<proteinExistence type="predicted"/>
<name>A0ACD1BGK2_9CLOT</name>